<accession>A0A0N4YWF8</accession>
<keyword evidence="3" id="KW-1185">Reference proteome</keyword>
<dbReference type="AlphaFoldDB" id="A0A0N4YWF8"/>
<feature type="compositionally biased region" description="Polar residues" evidence="1">
    <location>
        <begin position="7"/>
        <end position="21"/>
    </location>
</feature>
<dbReference type="EMBL" id="UYSL01026547">
    <property type="protein sequence ID" value="VDL85608.1"/>
    <property type="molecule type" value="Genomic_DNA"/>
</dbReference>
<protein>
    <submittedName>
        <fullName evidence="4">Gamma-aminobutyric acid type B receptor subunit 2 (inferred by orthology to a human protein)</fullName>
    </submittedName>
</protein>
<evidence type="ECO:0000313" key="3">
    <source>
        <dbReference type="Proteomes" id="UP000271162"/>
    </source>
</evidence>
<proteinExistence type="predicted"/>
<organism evidence="4">
    <name type="scientific">Nippostrongylus brasiliensis</name>
    <name type="common">Rat hookworm</name>
    <dbReference type="NCBI Taxonomy" id="27835"/>
    <lineage>
        <taxon>Eukaryota</taxon>
        <taxon>Metazoa</taxon>
        <taxon>Ecdysozoa</taxon>
        <taxon>Nematoda</taxon>
        <taxon>Chromadorea</taxon>
        <taxon>Rhabditida</taxon>
        <taxon>Rhabditina</taxon>
        <taxon>Rhabditomorpha</taxon>
        <taxon>Strongyloidea</taxon>
        <taxon>Heligmosomidae</taxon>
        <taxon>Nippostrongylus</taxon>
    </lineage>
</organism>
<name>A0A0N4YWF8_NIPBR</name>
<sequence>MMKSVVTRGSTNHTVTSQNTCENEKNLLAKAEAENQLRRRYVHQKSTQLWDLLEKLRELGDTQFLQQDWCFASGITPACADKDPLLPENIMSANGPTTNPMRNGKIQILIHDEITRMTILGEQQGGWPWSDPEEPSTML</sequence>
<dbReference type="Proteomes" id="UP000271162">
    <property type="component" value="Unassembled WGS sequence"/>
</dbReference>
<reference evidence="4" key="1">
    <citation type="submission" date="2017-02" db="UniProtKB">
        <authorList>
            <consortium name="WormBaseParasite"/>
        </authorList>
    </citation>
    <scope>IDENTIFICATION</scope>
</reference>
<evidence type="ECO:0000256" key="1">
    <source>
        <dbReference type="SAM" id="MobiDB-lite"/>
    </source>
</evidence>
<dbReference type="STRING" id="27835.A0A0N4YWF8"/>
<dbReference type="WBParaSite" id="NBR_0002158001-mRNA-1">
    <property type="protein sequence ID" value="NBR_0002158001-mRNA-1"/>
    <property type="gene ID" value="NBR_0002158001"/>
</dbReference>
<feature type="region of interest" description="Disordered" evidence="1">
    <location>
        <begin position="1"/>
        <end position="21"/>
    </location>
</feature>
<evidence type="ECO:0000313" key="2">
    <source>
        <dbReference type="EMBL" id="VDL85608.1"/>
    </source>
</evidence>
<evidence type="ECO:0000313" key="4">
    <source>
        <dbReference type="WBParaSite" id="NBR_0002158001-mRNA-1"/>
    </source>
</evidence>
<gene>
    <name evidence="2" type="ORF">NBR_LOCUS21581</name>
</gene>
<reference evidence="2 3" key="2">
    <citation type="submission" date="2018-11" db="EMBL/GenBank/DDBJ databases">
        <authorList>
            <consortium name="Pathogen Informatics"/>
        </authorList>
    </citation>
    <scope>NUCLEOTIDE SEQUENCE [LARGE SCALE GENOMIC DNA]</scope>
</reference>